<feature type="transmembrane region" description="Helical" evidence="1">
    <location>
        <begin position="47"/>
        <end position="67"/>
    </location>
</feature>
<protein>
    <submittedName>
        <fullName evidence="2">Uncharacterized protein</fullName>
    </submittedName>
</protein>
<dbReference type="OrthoDB" id="235490at2"/>
<comment type="caution">
    <text evidence="2">The sequence shown here is derived from an EMBL/GenBank/DDBJ whole genome shotgun (WGS) entry which is preliminary data.</text>
</comment>
<organism evidence="2 3">
    <name type="scientific">Pseudochryseolinea flava</name>
    <dbReference type="NCBI Taxonomy" id="2059302"/>
    <lineage>
        <taxon>Bacteria</taxon>
        <taxon>Pseudomonadati</taxon>
        <taxon>Bacteroidota</taxon>
        <taxon>Cytophagia</taxon>
        <taxon>Cytophagales</taxon>
        <taxon>Fulvivirgaceae</taxon>
        <taxon>Pseudochryseolinea</taxon>
    </lineage>
</organism>
<evidence type="ECO:0000313" key="2">
    <source>
        <dbReference type="EMBL" id="RAV97958.1"/>
    </source>
</evidence>
<keyword evidence="1" id="KW-0472">Membrane</keyword>
<dbReference type="RefSeq" id="WP_112749904.1">
    <property type="nucleotide sequence ID" value="NZ_QMFY01000024.1"/>
</dbReference>
<evidence type="ECO:0000256" key="1">
    <source>
        <dbReference type="SAM" id="Phobius"/>
    </source>
</evidence>
<feature type="transmembrane region" description="Helical" evidence="1">
    <location>
        <begin position="179"/>
        <end position="197"/>
    </location>
</feature>
<keyword evidence="1" id="KW-0812">Transmembrane</keyword>
<dbReference type="AlphaFoldDB" id="A0A364XUM0"/>
<feature type="transmembrane region" description="Helical" evidence="1">
    <location>
        <begin position="140"/>
        <end position="159"/>
    </location>
</feature>
<dbReference type="Proteomes" id="UP000251889">
    <property type="component" value="Unassembled WGS sequence"/>
</dbReference>
<accession>A0A364XUM0</accession>
<feature type="transmembrane region" description="Helical" evidence="1">
    <location>
        <begin position="20"/>
        <end position="41"/>
    </location>
</feature>
<keyword evidence="1" id="KW-1133">Transmembrane helix</keyword>
<keyword evidence="3" id="KW-1185">Reference proteome</keyword>
<name>A0A364XUM0_9BACT</name>
<evidence type="ECO:0000313" key="3">
    <source>
        <dbReference type="Proteomes" id="UP000251889"/>
    </source>
</evidence>
<proteinExistence type="predicted"/>
<feature type="transmembrane region" description="Helical" evidence="1">
    <location>
        <begin position="209"/>
        <end position="229"/>
    </location>
</feature>
<feature type="transmembrane region" description="Helical" evidence="1">
    <location>
        <begin position="235"/>
        <end position="255"/>
    </location>
</feature>
<gene>
    <name evidence="2" type="ORF">DQQ10_26160</name>
</gene>
<sequence>MSEASTIKSHWLTDPVKEGWIIMVPSIVPVLGVLFFNNYFSTNTVSTLWWLILVVCIDVSHVYSTLFRMYWDKHTFDRYKSLLVIIPIISFAVGFAIHFYNDMIFWRVLAYIAVFHFIRQQYGFMRLYARKENNNRWIKWIDTVSIYNATIFPILYWHIHLTNQINWFVKDDFVALNFQHSEILIAVYIIIGATYVIKEGWLSLQRKQFNLPKNLIMIGTYASWYVGIVMFQGDLIFTFLNVVAHGIPYMGLVWLYGEKKATRNFNFGWKGVVIFLSVLILFAYFEEAIWDAWVWRDHEQVFSWLPTVMTPISNSWVLSIVVPLLVLPQITHYILDGFIWKFSSDARARI</sequence>
<feature type="transmembrane region" description="Helical" evidence="1">
    <location>
        <begin position="316"/>
        <end position="335"/>
    </location>
</feature>
<feature type="transmembrane region" description="Helical" evidence="1">
    <location>
        <begin position="79"/>
        <end position="97"/>
    </location>
</feature>
<feature type="transmembrane region" description="Helical" evidence="1">
    <location>
        <begin position="267"/>
        <end position="285"/>
    </location>
</feature>
<reference evidence="2 3" key="1">
    <citation type="submission" date="2018-06" db="EMBL/GenBank/DDBJ databases">
        <title>Chryseolinea flavus sp. nov., a member of the phylum Bacteroidetes isolated from soil.</title>
        <authorList>
            <person name="Li Y."/>
            <person name="Wang J."/>
        </authorList>
    </citation>
    <scope>NUCLEOTIDE SEQUENCE [LARGE SCALE GENOMIC DNA]</scope>
    <source>
        <strain evidence="2 3">SDU1-6</strain>
    </source>
</reference>
<dbReference type="EMBL" id="QMFY01000024">
    <property type="protein sequence ID" value="RAV97958.1"/>
    <property type="molecule type" value="Genomic_DNA"/>
</dbReference>